<feature type="chain" id="PRO_5045400118" description="Secreted protein" evidence="1">
    <location>
        <begin position="21"/>
        <end position="222"/>
    </location>
</feature>
<sequence length="222" mass="24849">MAKPILAIFTLFIIGITCHAATKSNTLGPAKLSLFSKALHNIAASQCHDLLNKNELEDFQSFLNGRISKTEEATLAHPHHFKELLKNLTGCADYQQTISNLESEKKRSSIKNGAKFVAKFFKKSSQRISNGLKKLFNKIGHHFQGYSQPKTDASGIIDSTEIIKKLIDIASNSCPKSNFHVKRKYLTMIGKFIVLQVELGKDEGKKFSNLRQKITECVKLKV</sequence>
<evidence type="ECO:0008006" key="4">
    <source>
        <dbReference type="Google" id="ProtNLM"/>
    </source>
</evidence>
<name>A0ABP1S3V7_9HEXA</name>
<comment type="caution">
    <text evidence="2">The sequence shown here is derived from an EMBL/GenBank/DDBJ whole genome shotgun (WGS) entry which is preliminary data.</text>
</comment>
<accession>A0ABP1S3V7</accession>
<evidence type="ECO:0000256" key="1">
    <source>
        <dbReference type="SAM" id="SignalP"/>
    </source>
</evidence>
<protein>
    <recommendedName>
        <fullName evidence="4">Secreted protein</fullName>
    </recommendedName>
</protein>
<keyword evidence="1" id="KW-0732">Signal</keyword>
<evidence type="ECO:0000313" key="3">
    <source>
        <dbReference type="Proteomes" id="UP001642540"/>
    </source>
</evidence>
<proteinExistence type="predicted"/>
<organism evidence="2 3">
    <name type="scientific">Orchesella dallaii</name>
    <dbReference type="NCBI Taxonomy" id="48710"/>
    <lineage>
        <taxon>Eukaryota</taxon>
        <taxon>Metazoa</taxon>
        <taxon>Ecdysozoa</taxon>
        <taxon>Arthropoda</taxon>
        <taxon>Hexapoda</taxon>
        <taxon>Collembola</taxon>
        <taxon>Entomobryomorpha</taxon>
        <taxon>Entomobryoidea</taxon>
        <taxon>Orchesellidae</taxon>
        <taxon>Orchesellinae</taxon>
        <taxon>Orchesella</taxon>
    </lineage>
</organism>
<feature type="signal peptide" evidence="1">
    <location>
        <begin position="1"/>
        <end position="20"/>
    </location>
</feature>
<dbReference type="EMBL" id="CAXLJM020000154">
    <property type="protein sequence ID" value="CAL8143292.1"/>
    <property type="molecule type" value="Genomic_DNA"/>
</dbReference>
<dbReference type="Proteomes" id="UP001642540">
    <property type="component" value="Unassembled WGS sequence"/>
</dbReference>
<reference evidence="2 3" key="1">
    <citation type="submission" date="2024-08" db="EMBL/GenBank/DDBJ databases">
        <authorList>
            <person name="Cucini C."/>
            <person name="Frati F."/>
        </authorList>
    </citation>
    <scope>NUCLEOTIDE SEQUENCE [LARGE SCALE GENOMIC DNA]</scope>
</reference>
<keyword evidence="3" id="KW-1185">Reference proteome</keyword>
<evidence type="ECO:0000313" key="2">
    <source>
        <dbReference type="EMBL" id="CAL8143292.1"/>
    </source>
</evidence>
<gene>
    <name evidence="2" type="ORF">ODALV1_LOCUS29433</name>
</gene>